<evidence type="ECO:0000313" key="2">
    <source>
        <dbReference type="Proteomes" id="UP001358586"/>
    </source>
</evidence>
<protein>
    <submittedName>
        <fullName evidence="1">Uncharacterized protein</fullName>
    </submittedName>
</protein>
<sequence>MVRLGGIERALEISLNDFLVNLQKNLTKEYQDILKQEEDLWVMKSSVNWVIENERLVDAVKGVLEEFTWESRQKVSLAKSRILLSKNTGYTQ</sequence>
<organism evidence="1 2">
    <name type="scientific">Gossypium arboreum</name>
    <name type="common">Tree cotton</name>
    <name type="synonym">Gossypium nanking</name>
    <dbReference type="NCBI Taxonomy" id="29729"/>
    <lineage>
        <taxon>Eukaryota</taxon>
        <taxon>Viridiplantae</taxon>
        <taxon>Streptophyta</taxon>
        <taxon>Embryophyta</taxon>
        <taxon>Tracheophyta</taxon>
        <taxon>Spermatophyta</taxon>
        <taxon>Magnoliopsida</taxon>
        <taxon>eudicotyledons</taxon>
        <taxon>Gunneridae</taxon>
        <taxon>Pentapetalae</taxon>
        <taxon>rosids</taxon>
        <taxon>malvids</taxon>
        <taxon>Malvales</taxon>
        <taxon>Malvaceae</taxon>
        <taxon>Malvoideae</taxon>
        <taxon>Gossypium</taxon>
    </lineage>
</organism>
<keyword evidence="2" id="KW-1185">Reference proteome</keyword>
<proteinExistence type="predicted"/>
<dbReference type="EMBL" id="JARKNE010000004">
    <property type="protein sequence ID" value="KAK5836275.1"/>
    <property type="molecule type" value="Genomic_DNA"/>
</dbReference>
<dbReference type="Proteomes" id="UP001358586">
    <property type="component" value="Chromosome 4"/>
</dbReference>
<comment type="caution">
    <text evidence="1">The sequence shown here is derived from an EMBL/GenBank/DDBJ whole genome shotgun (WGS) entry which is preliminary data.</text>
</comment>
<gene>
    <name evidence="1" type="ORF">PVK06_012049</name>
</gene>
<name>A0ABR0QAB5_GOSAR</name>
<evidence type="ECO:0000313" key="1">
    <source>
        <dbReference type="EMBL" id="KAK5836275.1"/>
    </source>
</evidence>
<accession>A0ABR0QAB5</accession>
<reference evidence="1 2" key="1">
    <citation type="submission" date="2023-03" db="EMBL/GenBank/DDBJ databases">
        <title>WGS of Gossypium arboreum.</title>
        <authorList>
            <person name="Yu D."/>
        </authorList>
    </citation>
    <scope>NUCLEOTIDE SEQUENCE [LARGE SCALE GENOMIC DNA]</scope>
    <source>
        <tissue evidence="1">Leaf</tissue>
    </source>
</reference>